<dbReference type="Gene3D" id="2.115.10.20">
    <property type="entry name" value="Glycosyl hydrolase domain, family 43"/>
    <property type="match status" value="1"/>
</dbReference>
<dbReference type="Pfam" id="PF20578">
    <property type="entry name" value="aBig_2"/>
    <property type="match status" value="1"/>
</dbReference>
<accession>A0A6L5X6M4</accession>
<comment type="caution">
    <text evidence="3">The sequence shown here is derived from an EMBL/GenBank/DDBJ whole genome shotgun (WGS) entry which is preliminary data.</text>
</comment>
<dbReference type="Pfam" id="PF16369">
    <property type="entry name" value="GH43_C"/>
    <property type="match status" value="1"/>
</dbReference>
<evidence type="ECO:0000313" key="4">
    <source>
        <dbReference type="Proteomes" id="UP000481852"/>
    </source>
</evidence>
<reference evidence="3 4" key="1">
    <citation type="submission" date="2019-08" db="EMBL/GenBank/DDBJ databases">
        <title>In-depth cultivation of the pig gut microbiome towards novel bacterial diversity and tailored functional studies.</title>
        <authorList>
            <person name="Wylensek D."/>
            <person name="Hitch T.C.A."/>
            <person name="Clavel T."/>
        </authorList>
    </citation>
    <scope>NUCLEOTIDE SEQUENCE [LARGE SCALE GENOMIC DNA]</scope>
    <source>
        <strain evidence="3 4">Oil+RF-744-WCA-WT-11</strain>
    </source>
</reference>
<dbReference type="InterPro" id="IPR032291">
    <property type="entry name" value="Abn2_C"/>
</dbReference>
<dbReference type="Proteomes" id="UP000481852">
    <property type="component" value="Unassembled WGS sequence"/>
</dbReference>
<dbReference type="Gene3D" id="2.40.128.10">
    <property type="match status" value="1"/>
</dbReference>
<protein>
    <submittedName>
        <fullName evidence="3">Glycoside hydrolase family 43 protein</fullName>
    </submittedName>
</protein>
<keyword evidence="3" id="KW-0378">Hydrolase</keyword>
<dbReference type="SUPFAM" id="SSF75005">
    <property type="entry name" value="Arabinanase/levansucrase/invertase"/>
    <property type="match status" value="1"/>
</dbReference>
<keyword evidence="4" id="KW-1185">Reference proteome</keyword>
<name>A0A6L5X6M4_9FIRM</name>
<proteinExistence type="predicted"/>
<dbReference type="GO" id="GO:0016787">
    <property type="term" value="F:hydrolase activity"/>
    <property type="evidence" value="ECO:0007669"/>
    <property type="project" value="UniProtKB-KW"/>
</dbReference>
<sequence length="298" mass="33174">MRLFRSRHVSGPYLDAAGRNAADNAYDPDDYGIKLIGNYKFTGQVGVRSAGHNSQLIDSTGNRYLIYHQRFDVKPQLEAHEVRVHQQFLNEDGWPVTAVYEYRGEKPSLYSKSEVVGHYEMVCSGTETSSDMLPTLLLTLNADGSVEGSKTGTWTMSDSGKGYHNLTMKLGNTVYKGLFFRQHTENKDPNAVMTFSAIGDDNTSLWGSRIAPSNRELTLEAAASFIRNTLPKVTSDDLVLPSEVIGCRIRWSSNLENVLNHEGHVCPVQEKTKVTLTAVLSLGGETRTEMIKIRVRPE</sequence>
<gene>
    <name evidence="3" type="ORF">FYJ35_05665</name>
</gene>
<dbReference type="InterPro" id="IPR023296">
    <property type="entry name" value="Glyco_hydro_beta-prop_sf"/>
</dbReference>
<feature type="domain" description="Atrophied bacterial Ig" evidence="2">
    <location>
        <begin position="233"/>
        <end position="296"/>
    </location>
</feature>
<dbReference type="EMBL" id="VULZ01000004">
    <property type="protein sequence ID" value="MSS14534.1"/>
    <property type="molecule type" value="Genomic_DNA"/>
</dbReference>
<dbReference type="AlphaFoldDB" id="A0A6L5X6M4"/>
<evidence type="ECO:0000313" key="3">
    <source>
        <dbReference type="EMBL" id="MSS14534.1"/>
    </source>
</evidence>
<evidence type="ECO:0000259" key="1">
    <source>
        <dbReference type="Pfam" id="PF16369"/>
    </source>
</evidence>
<dbReference type="RefSeq" id="WP_154524412.1">
    <property type="nucleotide sequence ID" value="NZ_VULZ01000004.1"/>
</dbReference>
<feature type="domain" description="Extracellular endo-alpha-(1-&gt;5)-L-arabinanase C-terminal" evidence="1">
    <location>
        <begin position="100"/>
        <end position="207"/>
    </location>
</feature>
<dbReference type="InterPro" id="IPR046780">
    <property type="entry name" value="aBig_2"/>
</dbReference>
<organism evidence="3 4">
    <name type="scientific">Porcincola intestinalis</name>
    <dbReference type="NCBI Taxonomy" id="2606632"/>
    <lineage>
        <taxon>Bacteria</taxon>
        <taxon>Bacillati</taxon>
        <taxon>Bacillota</taxon>
        <taxon>Clostridia</taxon>
        <taxon>Lachnospirales</taxon>
        <taxon>Lachnospiraceae</taxon>
        <taxon>Porcincola</taxon>
    </lineage>
</organism>
<evidence type="ECO:0000259" key="2">
    <source>
        <dbReference type="Pfam" id="PF20578"/>
    </source>
</evidence>